<dbReference type="OrthoDB" id="6152825at2759"/>
<sequence>MRVQLGGDAHLENFCRQLMDIGNGVVIVKQDGKISLSFGNLASNIHELLARKSIDAVLHTNDAVHYPVEFFKSFAPSGLPPHELHLKVGAPVMLLRNLDPPKLCNGTRLIIKKLMQIVLEATILTGKIPLIPSDTQIDFKRLQFPLRLSFAMSINEAQSQTLEVVSLNLAEPAFSHGQLYVGGSRVGNLENLFIYDPTAKPETLCIMKPCTTEILEQRCLSLRKPLLSAPDNLFHQPPTTPLANPQQSLPPPDDSFLYIFMMENMPFVAVIMKLVSYIRVIRCFNRTSLPLGIT</sequence>
<accession>A0A0L8GID7</accession>
<organism evidence="2">
    <name type="scientific">Octopus bimaculoides</name>
    <name type="common">California two-spotted octopus</name>
    <dbReference type="NCBI Taxonomy" id="37653"/>
    <lineage>
        <taxon>Eukaryota</taxon>
        <taxon>Metazoa</taxon>
        <taxon>Spiralia</taxon>
        <taxon>Lophotrochozoa</taxon>
        <taxon>Mollusca</taxon>
        <taxon>Cephalopoda</taxon>
        <taxon>Coleoidea</taxon>
        <taxon>Octopodiformes</taxon>
        <taxon>Octopoda</taxon>
        <taxon>Incirrata</taxon>
        <taxon>Octopodidae</taxon>
        <taxon>Octopus</taxon>
    </lineage>
</organism>
<name>A0A0L8GID7_OCTBM</name>
<evidence type="ECO:0000259" key="1">
    <source>
        <dbReference type="Pfam" id="PF21530"/>
    </source>
</evidence>
<dbReference type="EMBL" id="KQ421823">
    <property type="protein sequence ID" value="KOF76305.1"/>
    <property type="molecule type" value="Genomic_DNA"/>
</dbReference>
<reference evidence="2" key="1">
    <citation type="submission" date="2015-07" db="EMBL/GenBank/DDBJ databases">
        <title>MeaNS - Measles Nucleotide Surveillance Program.</title>
        <authorList>
            <person name="Tran T."/>
            <person name="Druce J."/>
        </authorList>
    </citation>
    <scope>NUCLEOTIDE SEQUENCE</scope>
    <source>
        <strain evidence="2">UCB-OBI-ISO-001</strain>
        <tissue evidence="2">Gonad</tissue>
    </source>
</reference>
<dbReference type="InterPro" id="IPR027417">
    <property type="entry name" value="P-loop_NTPase"/>
</dbReference>
<dbReference type="STRING" id="37653.A0A0L8GID7"/>
<gene>
    <name evidence="2" type="ORF">OCBIM_22033516mg</name>
</gene>
<dbReference type="InterPro" id="IPR049163">
    <property type="entry name" value="Pif1-like_2B_dom"/>
</dbReference>
<dbReference type="AlphaFoldDB" id="A0A0L8GID7"/>
<evidence type="ECO:0000313" key="2">
    <source>
        <dbReference type="EMBL" id="KOF76305.1"/>
    </source>
</evidence>
<dbReference type="GO" id="GO:0006260">
    <property type="term" value="P:DNA replication"/>
    <property type="evidence" value="ECO:0007669"/>
    <property type="project" value="TreeGrafter"/>
</dbReference>
<proteinExistence type="predicted"/>
<feature type="domain" description="DNA helicase Pif1-like 2B" evidence="1">
    <location>
        <begin position="69"/>
        <end position="114"/>
    </location>
</feature>
<dbReference type="SUPFAM" id="SSF52540">
    <property type="entry name" value="P-loop containing nucleoside triphosphate hydrolases"/>
    <property type="match status" value="1"/>
</dbReference>
<feature type="non-terminal residue" evidence="2">
    <location>
        <position position="294"/>
    </location>
</feature>
<dbReference type="PANTHER" id="PTHR23274:SF51">
    <property type="entry name" value="OS03G0423850 PROTEIN"/>
    <property type="match status" value="1"/>
</dbReference>
<protein>
    <recommendedName>
        <fullName evidence="1">DNA helicase Pif1-like 2B domain-containing protein</fullName>
    </recommendedName>
</protein>
<dbReference type="PANTHER" id="PTHR23274">
    <property type="entry name" value="DNA HELICASE-RELATED"/>
    <property type="match status" value="1"/>
</dbReference>
<dbReference type="GO" id="GO:0005657">
    <property type="term" value="C:replication fork"/>
    <property type="evidence" value="ECO:0007669"/>
    <property type="project" value="TreeGrafter"/>
</dbReference>
<dbReference type="Pfam" id="PF21530">
    <property type="entry name" value="Pif1_2B_dom"/>
    <property type="match status" value="1"/>
</dbReference>